<dbReference type="PANTHER" id="PTHR48067:SF1">
    <property type="entry name" value="GPI-ANCHOR TRANSAMIDASE"/>
    <property type="match status" value="1"/>
</dbReference>
<dbReference type="GO" id="GO:0016255">
    <property type="term" value="P:attachment of GPI anchor to protein"/>
    <property type="evidence" value="ECO:0007669"/>
    <property type="project" value="InterPro"/>
</dbReference>
<keyword evidence="7" id="KW-1185">Reference proteome</keyword>
<dbReference type="InterPro" id="IPR035985">
    <property type="entry name" value="Ubiquitin-activating_enz"/>
</dbReference>
<reference evidence="6 7" key="1">
    <citation type="submission" date="2014-09" db="EMBL/GenBank/DDBJ databases">
        <authorList>
            <person name="Martin A.A."/>
        </authorList>
    </citation>
    <scope>NUCLEOTIDE SEQUENCE</scope>
    <source>
        <strain evidence="7">ED321</strain>
        <strain evidence="6">ED321 Heterogonic</strain>
    </source>
</reference>
<dbReference type="WormBase" id="SRAE_1000328100">
    <property type="protein sequence ID" value="SRP11250"/>
    <property type="gene ID" value="WBGene00259898"/>
</dbReference>
<dbReference type="PANTHER" id="PTHR48067">
    <property type="entry name" value="GPI-ANCHOR TRANSAMIDASE"/>
    <property type="match status" value="1"/>
</dbReference>
<dbReference type="SUPFAM" id="SSF69572">
    <property type="entry name" value="Activating enzymes of the ubiquitin-like proteins"/>
    <property type="match status" value="1"/>
</dbReference>
<sequence>MLSHFKITTNFGILKCDDKSIVLKIEKFFESPTHVNNWAVLVDTSRFWQNYRHASNVLLLYDRIKSLGIPDSNIILMMADNIPCNARNPYAGKIFGETGSNKNLYSSTVEVDYKDYDVTVLNFIRVLTGRVHPSLPRSKRLLSNHQSNVLIYLTGHGGEDFLKFQDNEELTSKDMADAIETMYQRRRFNELLFISDTCHAESMYTPINTPNVLATSSSLTHEESYSLQVDHNIGVYVNDRYAYYVSEFLKNKVSNLESNSTMRDFFESCPITKCLSTVGVREDLYEKDIDKVRVTDFFGSKRIFTTFNEEMEIEDEWDGQEALNHASIHIIGSDGLAFEILKSLVLAGISEFVIIDDAIVEQRDIDTNFFVYPSDIGKNRGQVLKERLLQLSPSVKGLVVNESPIEVFSSTSKTLWEASIIIVSNCGEFALTETSMRFFDDVEKKIFLARTIGFLGMIRISFKEHIILNNKLSDKYPIDLHLTNPWKELEEYVNSIDLENLSYSDHSHVPFSIILMKAYKNYLSDHPDEKFFVESFKEKKEFEKYILDLRKFNDKGQEGENFKEAINNIVRFMKKPKFPDGLIRLFNDDRSNNIIMAAREPIWTYIAAIKIFYERYNSLPVQGSLPDMLSDTTNYTTLLNIYKSKAIEDAEKVKLIRQDLLRSVNIQLDDFNDEMCQKICKNITYMDIQNGSKFMETFDGELQKLFLKFIVPDEDDNNFDNTINLNATWLFIFKIYDWLTEQDPTILNASDEIFENKLIESMLMCFNEIIQSSCISNEEETGNWTLERFMKMLPLKAVTEFVRCRTTQLVPINSIVGGIAAQEVIKVITKQYVPVDDCLIFDGYRQTTETFKF</sequence>
<dbReference type="CTD" id="36377393"/>
<dbReference type="InterPro" id="IPR001096">
    <property type="entry name" value="Peptidase_C13"/>
</dbReference>
<dbReference type="Gene3D" id="3.40.50.720">
    <property type="entry name" value="NAD(P)-binding Rossmann-like Domain"/>
    <property type="match status" value="2"/>
</dbReference>
<evidence type="ECO:0000259" key="5">
    <source>
        <dbReference type="Pfam" id="PF00899"/>
    </source>
</evidence>
<dbReference type="Gene3D" id="3.40.50.1460">
    <property type="match status" value="1"/>
</dbReference>
<dbReference type="Pfam" id="PF01650">
    <property type="entry name" value="Peptidase_C13"/>
    <property type="match status" value="1"/>
</dbReference>
<comment type="pathway">
    <text evidence="1">Glycolipid biosynthesis; glycosylphosphatidylinositol-anchor biosynthesis.</text>
</comment>
<dbReference type="GO" id="GO:0008641">
    <property type="term" value="F:ubiquitin-like modifier activating enzyme activity"/>
    <property type="evidence" value="ECO:0007669"/>
    <property type="project" value="InterPro"/>
</dbReference>
<evidence type="ECO:0000256" key="2">
    <source>
        <dbReference type="ARBA" id="ARBA00009941"/>
    </source>
</evidence>
<dbReference type="GO" id="GO:0006508">
    <property type="term" value="P:proteolysis"/>
    <property type="evidence" value="ECO:0007669"/>
    <property type="project" value="InterPro"/>
</dbReference>
<dbReference type="InterPro" id="IPR000594">
    <property type="entry name" value="ThiF_NAD_FAD-bd"/>
</dbReference>
<accession>A0A090LA61</accession>
<evidence type="ECO:0000256" key="1">
    <source>
        <dbReference type="ARBA" id="ARBA00004687"/>
    </source>
</evidence>
<dbReference type="OrthoDB" id="192611at2759"/>
<evidence type="ECO:0000256" key="3">
    <source>
        <dbReference type="ARBA" id="ARBA00022502"/>
    </source>
</evidence>
<proteinExistence type="inferred from homology"/>
<dbReference type="InterPro" id="IPR028361">
    <property type="entry name" value="GPI_transamidase"/>
</dbReference>
<feature type="domain" description="THIF-type NAD/FAD binding fold" evidence="5">
    <location>
        <begin position="318"/>
        <end position="852"/>
    </location>
</feature>
<dbReference type="FunFam" id="3.40.50.1460:FF:000021">
    <property type="entry name" value="GPI-anchor transamidase"/>
    <property type="match status" value="1"/>
</dbReference>
<gene>
    <name evidence="6 8 9" type="ORF">SRAE_1000328100</name>
</gene>
<evidence type="ECO:0000313" key="8">
    <source>
        <dbReference type="WBParaSite" id="SRAE_1000328100.1"/>
    </source>
</evidence>
<evidence type="ECO:0000256" key="4">
    <source>
        <dbReference type="ARBA" id="ARBA00022729"/>
    </source>
</evidence>
<dbReference type="PRINTS" id="PR00776">
    <property type="entry name" value="HEMOGLOBNASE"/>
</dbReference>
<dbReference type="UniPathway" id="UPA00196"/>
<dbReference type="EMBL" id="LN609528">
    <property type="protein sequence ID" value="CEF65028.2"/>
    <property type="molecule type" value="Genomic_DNA"/>
</dbReference>
<reference evidence="8" key="2">
    <citation type="submission" date="2020-12" db="UniProtKB">
        <authorList>
            <consortium name="WormBaseParasite"/>
        </authorList>
    </citation>
    <scope>IDENTIFICATION</scope>
</reference>
<name>A0A090LA61_STRRB</name>
<dbReference type="Proteomes" id="UP000035682">
    <property type="component" value="Unplaced"/>
</dbReference>
<dbReference type="GO" id="GO:0003923">
    <property type="term" value="F:GPI-anchor transamidase activity"/>
    <property type="evidence" value="ECO:0007669"/>
    <property type="project" value="InterPro"/>
</dbReference>
<dbReference type="RefSeq" id="XP_024504229.1">
    <property type="nucleotide sequence ID" value="XM_024650453.1"/>
</dbReference>
<dbReference type="Pfam" id="PF00899">
    <property type="entry name" value="ThiF"/>
    <property type="match status" value="1"/>
</dbReference>
<dbReference type="GO" id="GO:0042765">
    <property type="term" value="C:GPI-anchor transamidase complex"/>
    <property type="evidence" value="ECO:0007669"/>
    <property type="project" value="InterPro"/>
</dbReference>
<comment type="similarity">
    <text evidence="2">Belongs to the peptidase C13 family.</text>
</comment>
<dbReference type="eggNOG" id="KOG1349">
    <property type="taxonomic scope" value="Eukaryota"/>
</dbReference>
<protein>
    <submittedName>
        <fullName evidence="6 8">NEDD8-activating enzyme E1 regulatory subunit</fullName>
    </submittedName>
</protein>
<evidence type="ECO:0000313" key="7">
    <source>
        <dbReference type="Proteomes" id="UP000035682"/>
    </source>
</evidence>
<evidence type="ECO:0000313" key="6">
    <source>
        <dbReference type="EMBL" id="CEF65028.2"/>
    </source>
</evidence>
<dbReference type="GO" id="GO:0006506">
    <property type="term" value="P:GPI anchor biosynthetic process"/>
    <property type="evidence" value="ECO:0007669"/>
    <property type="project" value="UniProtKB-UniPathway"/>
</dbReference>
<organism evidence="6">
    <name type="scientific">Strongyloides ratti</name>
    <name type="common">Parasitic roundworm</name>
    <dbReference type="NCBI Taxonomy" id="34506"/>
    <lineage>
        <taxon>Eukaryota</taxon>
        <taxon>Metazoa</taxon>
        <taxon>Ecdysozoa</taxon>
        <taxon>Nematoda</taxon>
        <taxon>Chromadorea</taxon>
        <taxon>Rhabditida</taxon>
        <taxon>Tylenchina</taxon>
        <taxon>Panagrolaimomorpha</taxon>
        <taxon>Strongyloidoidea</taxon>
        <taxon>Strongyloididae</taxon>
        <taxon>Strongyloides</taxon>
    </lineage>
</organism>
<dbReference type="STRING" id="34506.A0A090LA61"/>
<dbReference type="WBParaSite" id="SRAE_1000328100.1">
    <property type="protein sequence ID" value="SRAE_1000328100.1"/>
    <property type="gene ID" value="WBGene00259898"/>
</dbReference>
<keyword evidence="3" id="KW-0337">GPI-anchor biosynthesis</keyword>
<dbReference type="AlphaFoldDB" id="A0A090LA61"/>
<evidence type="ECO:0000313" key="9">
    <source>
        <dbReference type="WormBase" id="SRAE_1000328100"/>
    </source>
</evidence>
<dbReference type="GeneID" id="36377393"/>
<keyword evidence="4" id="KW-0732">Signal</keyword>